<reference evidence="4" key="1">
    <citation type="submission" date="2010-08" db="EMBL/GenBank/DDBJ databases">
        <title>Genome sequence of Parvularcula bermudensis HTCC2503.</title>
        <authorList>
            <person name="Kang D.-M."/>
            <person name="Oh H.-M."/>
            <person name="Cho J.-C."/>
        </authorList>
    </citation>
    <scope>NUCLEOTIDE SEQUENCE [LARGE SCALE GENOMIC DNA]</scope>
    <source>
        <strain evidence="4">ATCC BAA-594 / HTCC2503 / KCTC 12087</strain>
    </source>
</reference>
<dbReference type="GO" id="GO:0009103">
    <property type="term" value="P:lipopolysaccharide biosynthetic process"/>
    <property type="evidence" value="ECO:0007669"/>
    <property type="project" value="TreeGrafter"/>
</dbReference>
<evidence type="ECO:0000313" key="3">
    <source>
        <dbReference type="EMBL" id="ADM10302.1"/>
    </source>
</evidence>
<dbReference type="Proteomes" id="UP000001302">
    <property type="component" value="Chromosome"/>
</dbReference>
<keyword evidence="1 3" id="KW-0808">Transferase</keyword>
<dbReference type="HOGENOM" id="CLU_764719_0_0_5"/>
<protein>
    <submittedName>
        <fullName evidence="3">Hexosyltransferase-like protein 2</fullName>
    </submittedName>
</protein>
<dbReference type="SUPFAM" id="SSF53756">
    <property type="entry name" value="UDP-Glycosyltransferase/glycogen phosphorylase"/>
    <property type="match status" value="1"/>
</dbReference>
<evidence type="ECO:0000313" key="4">
    <source>
        <dbReference type="Proteomes" id="UP000001302"/>
    </source>
</evidence>
<dbReference type="GO" id="GO:0016757">
    <property type="term" value="F:glycosyltransferase activity"/>
    <property type="evidence" value="ECO:0007669"/>
    <property type="project" value="InterPro"/>
</dbReference>
<dbReference type="OrthoDB" id="9790710at2"/>
<dbReference type="PANTHER" id="PTHR46401:SF2">
    <property type="entry name" value="GLYCOSYLTRANSFERASE WBBK-RELATED"/>
    <property type="match status" value="1"/>
</dbReference>
<sequence>MRRVFAYGYRPVFQRANTDISYMRSLSALSSFTALDVQTAASTVIDVTENARILSGAIGRRLGRGRYPTSFFSSAELAALQRIRRHTPWEVFYTNGRLPASDVLGPVIRFDYIHEPDEIDAPAKFMQDVEAKRAYARHCAGIQVATETQKRLFARIGIPEAKIFVVPFFLPQVSTLSETAVEAKHQDDRCLRIAFVGHQARRKGLPALLEALQAPHVSEIPWELTIVSKMLDGPVSLPQSDRISYHEQLPRDEVLSLFSRAHVLAVPSLRETFGLVYVEAMASGAVPILAAGPQQRELSAEGEVGFPVGPDPKAIAESLRLLGTNRSDRMRRAQKGRELFLSRYHPAVVAEAYRLMVERICQ</sequence>
<reference evidence="3 4" key="2">
    <citation type="journal article" date="2011" name="J. Bacteriol.">
        <title>Complete genome sequence of strain HTCC2503T of Parvularcula bermudensis, the type species of the order "Parvularculales" in the class Alphaproteobacteria.</title>
        <authorList>
            <person name="Oh H.M."/>
            <person name="Kang I."/>
            <person name="Vergin K.L."/>
            <person name="Kang D."/>
            <person name="Rhee K.H."/>
            <person name="Giovannoni S.J."/>
            <person name="Cho J.C."/>
        </authorList>
    </citation>
    <scope>NUCLEOTIDE SEQUENCE [LARGE SCALE GENOMIC DNA]</scope>
    <source>
        <strain evidence="4">ATCC BAA-594 / HTCC2503 / KCTC 12087</strain>
    </source>
</reference>
<gene>
    <name evidence="3" type="ordered locus">PB2503_11274</name>
</gene>
<name>E0TC44_PARBH</name>
<dbReference type="STRING" id="314260.PB2503_11274"/>
<keyword evidence="4" id="KW-1185">Reference proteome</keyword>
<dbReference type="RefSeq" id="WP_013301276.1">
    <property type="nucleotide sequence ID" value="NC_014414.1"/>
</dbReference>
<dbReference type="Pfam" id="PF00534">
    <property type="entry name" value="Glycos_transf_1"/>
    <property type="match status" value="1"/>
</dbReference>
<dbReference type="eggNOG" id="COG0438">
    <property type="taxonomic scope" value="Bacteria"/>
</dbReference>
<dbReference type="CAZy" id="GT4">
    <property type="family name" value="Glycosyltransferase Family 4"/>
</dbReference>
<dbReference type="PANTHER" id="PTHR46401">
    <property type="entry name" value="GLYCOSYLTRANSFERASE WBBK-RELATED"/>
    <property type="match status" value="1"/>
</dbReference>
<dbReference type="EMBL" id="CP002156">
    <property type="protein sequence ID" value="ADM10302.1"/>
    <property type="molecule type" value="Genomic_DNA"/>
</dbReference>
<dbReference type="Gene3D" id="3.40.50.2000">
    <property type="entry name" value="Glycogen Phosphorylase B"/>
    <property type="match status" value="1"/>
</dbReference>
<dbReference type="InterPro" id="IPR001296">
    <property type="entry name" value="Glyco_trans_1"/>
</dbReference>
<dbReference type="KEGG" id="pbr:PB2503_11274"/>
<evidence type="ECO:0000256" key="1">
    <source>
        <dbReference type="ARBA" id="ARBA00022679"/>
    </source>
</evidence>
<organism evidence="3 4">
    <name type="scientific">Parvularcula bermudensis (strain ATCC BAA-594 / HTCC2503 / KCTC 12087)</name>
    <dbReference type="NCBI Taxonomy" id="314260"/>
    <lineage>
        <taxon>Bacteria</taxon>
        <taxon>Pseudomonadati</taxon>
        <taxon>Pseudomonadota</taxon>
        <taxon>Alphaproteobacteria</taxon>
        <taxon>Parvularculales</taxon>
        <taxon>Parvularculaceae</taxon>
        <taxon>Parvularcula</taxon>
    </lineage>
</organism>
<dbReference type="AlphaFoldDB" id="E0TC44"/>
<evidence type="ECO:0000259" key="2">
    <source>
        <dbReference type="Pfam" id="PF00534"/>
    </source>
</evidence>
<accession>E0TC44</accession>
<proteinExistence type="predicted"/>
<dbReference type="CDD" id="cd03801">
    <property type="entry name" value="GT4_PimA-like"/>
    <property type="match status" value="1"/>
</dbReference>
<feature type="domain" description="Glycosyl transferase family 1" evidence="2">
    <location>
        <begin position="192"/>
        <end position="338"/>
    </location>
</feature>